<evidence type="ECO:0000313" key="2">
    <source>
        <dbReference type="Proteomes" id="UP001164250"/>
    </source>
</evidence>
<gene>
    <name evidence="1" type="ORF">Patl1_34972</name>
</gene>
<evidence type="ECO:0000313" key="1">
    <source>
        <dbReference type="EMBL" id="KAJ0074812.1"/>
    </source>
</evidence>
<name>A0ACC0ZNQ4_9ROSI</name>
<accession>A0ACC0ZNQ4</accession>
<comment type="caution">
    <text evidence="1">The sequence shown here is derived from an EMBL/GenBank/DDBJ whole genome shotgun (WGS) entry which is preliminary data.</text>
</comment>
<reference evidence="2" key="1">
    <citation type="journal article" date="2023" name="G3 (Bethesda)">
        <title>Genome assembly and association tests identify interacting loci associated with vigor, precocity, and sex in interspecific pistachio rootstocks.</title>
        <authorList>
            <person name="Palmer W."/>
            <person name="Jacygrad E."/>
            <person name="Sagayaradj S."/>
            <person name="Cavanaugh K."/>
            <person name="Han R."/>
            <person name="Bertier L."/>
            <person name="Beede B."/>
            <person name="Kafkas S."/>
            <person name="Golino D."/>
            <person name="Preece J."/>
            <person name="Michelmore R."/>
        </authorList>
    </citation>
    <scope>NUCLEOTIDE SEQUENCE [LARGE SCALE GENOMIC DNA]</scope>
</reference>
<organism evidence="1 2">
    <name type="scientific">Pistacia atlantica</name>
    <dbReference type="NCBI Taxonomy" id="434234"/>
    <lineage>
        <taxon>Eukaryota</taxon>
        <taxon>Viridiplantae</taxon>
        <taxon>Streptophyta</taxon>
        <taxon>Embryophyta</taxon>
        <taxon>Tracheophyta</taxon>
        <taxon>Spermatophyta</taxon>
        <taxon>Magnoliopsida</taxon>
        <taxon>eudicotyledons</taxon>
        <taxon>Gunneridae</taxon>
        <taxon>Pentapetalae</taxon>
        <taxon>rosids</taxon>
        <taxon>malvids</taxon>
        <taxon>Sapindales</taxon>
        <taxon>Anacardiaceae</taxon>
        <taxon>Pistacia</taxon>
    </lineage>
</organism>
<protein>
    <submittedName>
        <fullName evidence="1">Uncharacterized protein</fullName>
    </submittedName>
</protein>
<keyword evidence="2" id="KW-1185">Reference proteome</keyword>
<dbReference type="EMBL" id="CM047910">
    <property type="protein sequence ID" value="KAJ0074812.1"/>
    <property type="molecule type" value="Genomic_DNA"/>
</dbReference>
<dbReference type="Proteomes" id="UP001164250">
    <property type="component" value="Chromosome 15"/>
</dbReference>
<sequence length="488" mass="55503">MMQNQFMGRSCKVRAKPSAAAYQKMSKAKIALSTAASIAASAMLIRSIANEILPSGIQDYFCSGLHRVSRYMSSQLTIVIEEFKGLSINQVFEAAHLYLGVRTNAASTQRLRVGKTENEKTLEITLDRNEEFFDVYENVKLKWRFVCLQVQAPAAFRNGNMGDYNASLRSEVRQYELSFHNKHKDTVLNVYLPHILEKANAIKKESNVIKLHTVNYDRWDANDTIFKHPMTFKSLALDAELKEDLVEDLDNFMNGKEYYERIGRSWKRGYLLYGPPGTGKSSLIAAMANHLKFDIYDLDLTGIQSNSDLRVLLLSMPSQSILVIEDIDCSIKLQNRESEDSSKNQSENQRDDKVTLSGLLNFIDGLWSCCGEKRIIIFTTNHKEKLDPALLRPGRMDMHIPMSYCNTSVFEQLVFNYLGISHHHLLEQIQELIMEVEVTPAEVAGELMKRKCGGADISLQGLSKFLQAKKTEKIKRKTNMKWMSLAAQ</sequence>
<proteinExistence type="predicted"/>